<name>A0A1B7LAS1_9FIRM</name>
<dbReference type="STRING" id="1838280.A6M21_01600"/>
<feature type="compositionally biased region" description="Polar residues" evidence="3">
    <location>
        <begin position="262"/>
        <end position="272"/>
    </location>
</feature>
<sequence length="423" mass="44297">MFSACLDGELSPSKEARVKTHLISCAACRARWEELQSTMELVRSLPELSPPPEFRSQVKQKLAMLPAPANTLPARAGFLSRLVRRHGLISAAAAMLLVLGTASLLWSGDLAGRLGTGHNPVRRNSQVADVNQGGIASSKAEKSGLPAAGRKKEPFSPNSTVRDGNIPVPFGGGRADGNNVKTNQTQVDNTAPVPPAQKGNDQKTTFMALSLQPRAHLSGNDPGSRGTEPAGMRLVPGGSGTDPVRKNAPSGADCGNTGGQTGTAALSDSTGLSRPAKTVRQAGVTLQAGDREQVQKGIGLLAQRYNGMINPDPGGSIFTVVLPVDALEPFLAGLADLGRVSEEKIEGRDVSKDYYEAVDRLSVLQNELTGQQATGAGSAFNTADAQTAGVDNRILQREINCLKGKIQSLDDAVSRATVKITLD</sequence>
<evidence type="ECO:0000259" key="4">
    <source>
        <dbReference type="Pfam" id="PF13490"/>
    </source>
</evidence>
<dbReference type="Pfam" id="PF13490">
    <property type="entry name" value="zf-HC2"/>
    <property type="match status" value="1"/>
</dbReference>
<dbReference type="Proteomes" id="UP000078532">
    <property type="component" value="Unassembled WGS sequence"/>
</dbReference>
<dbReference type="Pfam" id="PF14257">
    <property type="entry name" value="DUF4349"/>
    <property type="match status" value="1"/>
</dbReference>
<feature type="compositionally biased region" description="Polar residues" evidence="3">
    <location>
        <begin position="179"/>
        <end position="189"/>
    </location>
</feature>
<evidence type="ECO:0000256" key="3">
    <source>
        <dbReference type="SAM" id="MobiDB-lite"/>
    </source>
</evidence>
<accession>A0A1B7LAS1</accession>
<evidence type="ECO:0000259" key="5">
    <source>
        <dbReference type="Pfam" id="PF14257"/>
    </source>
</evidence>
<evidence type="ECO:0000313" key="6">
    <source>
        <dbReference type="EMBL" id="OAT79447.1"/>
    </source>
</evidence>
<comment type="similarity">
    <text evidence="1">Belongs to the zinc-associated anti-sigma factor (ZAS) superfamily. Anti-sigma-W factor family.</text>
</comment>
<organism evidence="6 7">
    <name type="scientific">Desulfotomaculum copahuensis</name>
    <dbReference type="NCBI Taxonomy" id="1838280"/>
    <lineage>
        <taxon>Bacteria</taxon>
        <taxon>Bacillati</taxon>
        <taxon>Bacillota</taxon>
        <taxon>Clostridia</taxon>
        <taxon>Eubacteriales</taxon>
        <taxon>Desulfotomaculaceae</taxon>
        <taxon>Desulfotomaculum</taxon>
    </lineage>
</organism>
<dbReference type="InterPro" id="IPR025645">
    <property type="entry name" value="DUF4349"/>
</dbReference>
<comment type="caution">
    <text evidence="6">The sequence shown here is derived from an EMBL/GenBank/DDBJ whole genome shotgun (WGS) entry which is preliminary data.</text>
</comment>
<dbReference type="AlphaFoldDB" id="A0A1B7LAS1"/>
<gene>
    <name evidence="6" type="ORF">A6M21_01600</name>
</gene>
<dbReference type="EMBL" id="LYVF01000197">
    <property type="protein sequence ID" value="OAT79447.1"/>
    <property type="molecule type" value="Genomic_DNA"/>
</dbReference>
<evidence type="ECO:0000313" key="7">
    <source>
        <dbReference type="Proteomes" id="UP000078532"/>
    </source>
</evidence>
<protein>
    <recommendedName>
        <fullName evidence="2">Anti-sigma-W factor RsiW</fullName>
    </recommendedName>
</protein>
<dbReference type="Gene3D" id="1.10.10.1320">
    <property type="entry name" value="Anti-sigma factor, zinc-finger domain"/>
    <property type="match status" value="1"/>
</dbReference>
<keyword evidence="7" id="KW-1185">Reference proteome</keyword>
<feature type="domain" description="Putative zinc-finger" evidence="4">
    <location>
        <begin position="2"/>
        <end position="29"/>
    </location>
</feature>
<evidence type="ECO:0000256" key="2">
    <source>
        <dbReference type="ARBA" id="ARBA00024438"/>
    </source>
</evidence>
<dbReference type="InterPro" id="IPR027383">
    <property type="entry name" value="Znf_put"/>
</dbReference>
<proteinExistence type="inferred from homology"/>
<dbReference type="InterPro" id="IPR041916">
    <property type="entry name" value="Anti_sigma_zinc_sf"/>
</dbReference>
<evidence type="ECO:0000256" key="1">
    <source>
        <dbReference type="ARBA" id="ARBA00024353"/>
    </source>
</evidence>
<feature type="region of interest" description="Disordered" evidence="3">
    <location>
        <begin position="122"/>
        <end position="284"/>
    </location>
</feature>
<reference evidence="6 7" key="1">
    <citation type="submission" date="2016-04" db="EMBL/GenBank/DDBJ databases">
        <authorList>
            <person name="Evans L.H."/>
            <person name="Alamgir A."/>
            <person name="Owens N."/>
            <person name="Weber N.D."/>
            <person name="Virtaneva K."/>
            <person name="Barbian K."/>
            <person name="Babar A."/>
            <person name="Rosenke K."/>
        </authorList>
    </citation>
    <scope>NUCLEOTIDE SEQUENCE [LARGE SCALE GENOMIC DNA]</scope>
    <source>
        <strain evidence="6 7">LMa1</strain>
    </source>
</reference>
<feature type="domain" description="DUF4349" evidence="5">
    <location>
        <begin position="277"/>
        <end position="422"/>
    </location>
</feature>